<evidence type="ECO:0000256" key="6">
    <source>
        <dbReference type="ARBA" id="ARBA00034021"/>
    </source>
</evidence>
<dbReference type="PATRIC" id="fig|1300344.3.peg.1136"/>
<evidence type="ECO:0000313" key="10">
    <source>
        <dbReference type="EMBL" id="ANC30698.1"/>
    </source>
</evidence>
<keyword evidence="4 7" id="KW-0378">Hydrolase</keyword>
<evidence type="ECO:0000256" key="3">
    <source>
        <dbReference type="ARBA" id="ARBA00022670"/>
    </source>
</evidence>
<dbReference type="InterPro" id="IPR023562">
    <property type="entry name" value="ClpP/TepA"/>
</dbReference>
<evidence type="ECO:0000256" key="9">
    <source>
        <dbReference type="RuleBase" id="RU003567"/>
    </source>
</evidence>
<dbReference type="InterPro" id="IPR029045">
    <property type="entry name" value="ClpP/crotonase-like_dom_sf"/>
</dbReference>
<comment type="function">
    <text evidence="7">Cleaves peptides in various proteins in a process that requires ATP hydrolysis. Has a chymotrypsin-like activity. Plays a major role in the degradation of misfolded proteins.</text>
</comment>
<evidence type="ECO:0000256" key="2">
    <source>
        <dbReference type="ARBA" id="ARBA00022490"/>
    </source>
</evidence>
<feature type="active site" evidence="7 8">
    <location>
        <position position="129"/>
    </location>
</feature>
<dbReference type="KEGG" id="ido:I598_1129"/>
<dbReference type="NCBIfam" id="NF001368">
    <property type="entry name" value="PRK00277.1"/>
    <property type="match status" value="1"/>
</dbReference>
<dbReference type="NCBIfam" id="NF009205">
    <property type="entry name" value="PRK12553.1"/>
    <property type="match status" value="1"/>
</dbReference>
<gene>
    <name evidence="10" type="primary">clpP1</name>
    <name evidence="7" type="synonym">clpP</name>
    <name evidence="10" type="ORF">I598_1129</name>
</gene>
<accession>A0A168EZK3</accession>
<dbReference type="Gene3D" id="3.90.226.10">
    <property type="entry name" value="2-enoyl-CoA Hydratase, Chain A, domain 1"/>
    <property type="match status" value="1"/>
</dbReference>
<dbReference type="PROSITE" id="PS00382">
    <property type="entry name" value="CLP_PROTEASE_HIS"/>
    <property type="match status" value="1"/>
</dbReference>
<protein>
    <recommendedName>
        <fullName evidence="7 9">ATP-dependent Clp protease proteolytic subunit</fullName>
        <ecNumber evidence="7">3.4.21.92</ecNumber>
    </recommendedName>
    <alternativeName>
        <fullName evidence="7">Endopeptidase Clp</fullName>
    </alternativeName>
</protein>
<dbReference type="PANTHER" id="PTHR10381:SF70">
    <property type="entry name" value="ATP-DEPENDENT CLP PROTEASE PROTEOLYTIC SUBUNIT"/>
    <property type="match status" value="1"/>
</dbReference>
<dbReference type="InterPro" id="IPR033135">
    <property type="entry name" value="ClpP_His_AS"/>
</dbReference>
<dbReference type="GO" id="GO:0051117">
    <property type="term" value="F:ATPase binding"/>
    <property type="evidence" value="ECO:0007669"/>
    <property type="project" value="TreeGrafter"/>
</dbReference>
<dbReference type="Proteomes" id="UP000076794">
    <property type="component" value="Chromosome"/>
</dbReference>
<dbReference type="STRING" id="1300344.I598_1129"/>
<dbReference type="GO" id="GO:0006515">
    <property type="term" value="P:protein quality control for misfolded or incompletely synthesized proteins"/>
    <property type="evidence" value="ECO:0007669"/>
    <property type="project" value="TreeGrafter"/>
</dbReference>
<dbReference type="HAMAP" id="MF_00444">
    <property type="entry name" value="ClpP"/>
    <property type="match status" value="1"/>
</dbReference>
<keyword evidence="11" id="KW-1185">Reference proteome</keyword>
<evidence type="ECO:0000256" key="5">
    <source>
        <dbReference type="ARBA" id="ARBA00022825"/>
    </source>
</evidence>
<comment type="catalytic activity">
    <reaction evidence="6 7 8">
        <text>Hydrolysis of proteins to small peptides in the presence of ATP and magnesium. alpha-casein is the usual test substrate. In the absence of ATP, only oligopeptides shorter than five residues are hydrolyzed (such as succinyl-Leu-Tyr-|-NHMec, and Leu-Tyr-Leu-|-Tyr-Trp, in which cleavage of the -Tyr-|-Leu- and -Tyr-|-Trp bonds also occurs).</text>
        <dbReference type="EC" id="3.4.21.92"/>
    </reaction>
</comment>
<keyword evidence="3 7" id="KW-0645">Protease</keyword>
<keyword evidence="2 7" id="KW-0963">Cytoplasm</keyword>
<dbReference type="GO" id="GO:0009368">
    <property type="term" value="C:endopeptidase Clp complex"/>
    <property type="evidence" value="ECO:0007669"/>
    <property type="project" value="TreeGrafter"/>
</dbReference>
<dbReference type="CDD" id="cd07017">
    <property type="entry name" value="S14_ClpP_2"/>
    <property type="match status" value="1"/>
</dbReference>
<dbReference type="EMBL" id="CP014209">
    <property type="protein sequence ID" value="ANC30698.1"/>
    <property type="molecule type" value="Genomic_DNA"/>
</dbReference>
<dbReference type="SUPFAM" id="SSF52096">
    <property type="entry name" value="ClpP/crotonase"/>
    <property type="match status" value="1"/>
</dbReference>
<dbReference type="InterPro" id="IPR001907">
    <property type="entry name" value="ClpP"/>
</dbReference>
<dbReference type="PRINTS" id="PR00127">
    <property type="entry name" value="CLPPROTEASEP"/>
</dbReference>
<dbReference type="EC" id="3.4.21.92" evidence="7"/>
<dbReference type="Pfam" id="PF00574">
    <property type="entry name" value="CLP_protease"/>
    <property type="match status" value="1"/>
</dbReference>
<keyword evidence="5 7" id="KW-0720">Serine protease</keyword>
<comment type="similarity">
    <text evidence="1 7 9">Belongs to the peptidase S14 family.</text>
</comment>
<organism evidence="10 11">
    <name type="scientific">Isoptericola dokdonensis DS-3</name>
    <dbReference type="NCBI Taxonomy" id="1300344"/>
    <lineage>
        <taxon>Bacteria</taxon>
        <taxon>Bacillati</taxon>
        <taxon>Actinomycetota</taxon>
        <taxon>Actinomycetes</taxon>
        <taxon>Micrococcales</taxon>
        <taxon>Promicromonosporaceae</taxon>
        <taxon>Isoptericola</taxon>
    </lineage>
</organism>
<reference evidence="10 11" key="1">
    <citation type="submission" date="2016-01" db="EMBL/GenBank/DDBJ databases">
        <title>Complete genome sequence of a soil Actinobacterium, Isoptericola dokdonensis DS-3.</title>
        <authorList>
            <person name="Kwon S.-K."/>
            <person name="Kim J.F."/>
        </authorList>
    </citation>
    <scope>NUCLEOTIDE SEQUENCE [LARGE SCALE GENOMIC DNA]</scope>
    <source>
        <strain evidence="10 11">DS-3</strain>
    </source>
</reference>
<sequence length="211" mass="22594">MNMLRTDVAAPVARGEAQGLGLNDSIYNRLLKERIIWLGSEVRDDNANAICAQMMLLAAEDPNKDIYLYINSPGGSITAGMAIYDTMQYIQPDVATVAMGMAASMGQFLLSSGAKGKRYATPHARVMMHQPSGGIGGTATDVRINAQLIMHMKQVLSELTAEQTGQPLEKILKDNDRDSWFTAPEALEYGFVDHVVTNASAVAGGGGTNAD</sequence>
<dbReference type="GO" id="GO:0004252">
    <property type="term" value="F:serine-type endopeptidase activity"/>
    <property type="evidence" value="ECO:0007669"/>
    <property type="project" value="UniProtKB-UniRule"/>
</dbReference>
<name>A0A168EZK3_9MICO</name>
<feature type="active site" description="Nucleophile" evidence="7">
    <location>
        <position position="104"/>
    </location>
</feature>
<evidence type="ECO:0000256" key="7">
    <source>
        <dbReference type="HAMAP-Rule" id="MF_00444"/>
    </source>
</evidence>
<dbReference type="GO" id="GO:0005737">
    <property type="term" value="C:cytoplasm"/>
    <property type="evidence" value="ECO:0007669"/>
    <property type="project" value="UniProtKB-SubCell"/>
</dbReference>
<dbReference type="AlphaFoldDB" id="A0A168EZK3"/>
<evidence type="ECO:0000313" key="11">
    <source>
        <dbReference type="Proteomes" id="UP000076794"/>
    </source>
</evidence>
<evidence type="ECO:0000256" key="4">
    <source>
        <dbReference type="ARBA" id="ARBA00022801"/>
    </source>
</evidence>
<evidence type="ECO:0000256" key="8">
    <source>
        <dbReference type="PROSITE-ProRule" id="PRU10086"/>
    </source>
</evidence>
<dbReference type="FunFam" id="3.90.226.10:FF:000002">
    <property type="entry name" value="ATP-dependent Clp protease proteolytic subunit"/>
    <property type="match status" value="1"/>
</dbReference>
<evidence type="ECO:0000256" key="1">
    <source>
        <dbReference type="ARBA" id="ARBA00007039"/>
    </source>
</evidence>
<comment type="subcellular location">
    <subcellularLocation>
        <location evidence="7">Cytoplasm</location>
    </subcellularLocation>
</comment>
<dbReference type="PANTHER" id="PTHR10381">
    <property type="entry name" value="ATP-DEPENDENT CLP PROTEASE PROTEOLYTIC SUBUNIT"/>
    <property type="match status" value="1"/>
</dbReference>
<dbReference type="GO" id="GO:0004176">
    <property type="term" value="F:ATP-dependent peptidase activity"/>
    <property type="evidence" value="ECO:0007669"/>
    <property type="project" value="InterPro"/>
</dbReference>
<comment type="subunit">
    <text evidence="7">Fourteen ClpP subunits assemble into 2 heptameric rings which stack back to back to give a disk-like structure with a central cavity, resembling the structure of eukaryotic proteasomes.</text>
</comment>
<proteinExistence type="inferred from homology"/>